<feature type="region of interest" description="Disordered" evidence="1">
    <location>
        <begin position="1"/>
        <end position="45"/>
    </location>
</feature>
<feature type="compositionally biased region" description="Basic and acidic residues" evidence="1">
    <location>
        <begin position="461"/>
        <end position="475"/>
    </location>
</feature>
<dbReference type="PROSITE" id="PS50181">
    <property type="entry name" value="FBOX"/>
    <property type="match status" value="1"/>
</dbReference>
<name>A0AAN6P8M2_9PEZI</name>
<evidence type="ECO:0000256" key="1">
    <source>
        <dbReference type="SAM" id="MobiDB-lite"/>
    </source>
</evidence>
<evidence type="ECO:0000259" key="2">
    <source>
        <dbReference type="PROSITE" id="PS50181"/>
    </source>
</evidence>
<dbReference type="Proteomes" id="UP001303115">
    <property type="component" value="Unassembled WGS sequence"/>
</dbReference>
<evidence type="ECO:0000313" key="4">
    <source>
        <dbReference type="Proteomes" id="UP001303115"/>
    </source>
</evidence>
<evidence type="ECO:0000313" key="3">
    <source>
        <dbReference type="EMBL" id="KAK4033783.1"/>
    </source>
</evidence>
<gene>
    <name evidence="3" type="ORF">C8A01DRAFT_19319</name>
</gene>
<feature type="compositionally biased region" description="Polar residues" evidence="1">
    <location>
        <begin position="447"/>
        <end position="459"/>
    </location>
</feature>
<dbReference type="SUPFAM" id="SSF81383">
    <property type="entry name" value="F-box domain"/>
    <property type="match status" value="1"/>
</dbReference>
<feature type="domain" description="F-box" evidence="2">
    <location>
        <begin position="206"/>
        <end position="259"/>
    </location>
</feature>
<proteinExistence type="predicted"/>
<dbReference type="InterPro" id="IPR001810">
    <property type="entry name" value="F-box_dom"/>
</dbReference>
<sequence>PVPSRQATMATPSAPPDTKTTTDMVPASPPATPTPTPTLTPNPHPALTTLETLPLDILFHLATYLPYPTLLFLSCTSRPLHAALNPDALRPRTEKIAHYLLAERHFPQHAGRLACLVCFQFKTPAQFGDSKRRGPAGRCGGSAVKRGERFCWDCGVRGRLYIHLRGVLKGGVRYYPCHRCGEARVESQRCLREVCVLGGMEGIGGDSRVENLPRGVVERVCGLVGYGDLIKLKMVSRYFRGVVDPVRQCRDVYGMWEFVMEKILRRGVPLGRWDAPRVCFGCFRPRKRVQFSENQYHLSRTYNHGEYWRRRCWECLRRFYHPQLADTEARERFHRQVMCGTCRCLRFADEDCWGCEVNKDKIAEWTRMKRLKMAAKAESQSMWDNDALLPVWWEGVASADQPESDDLWEEGLGLCFDRLGFGDDHSLQEDGVREQEALSPDVDDPEPSSTANSNLTTIISDVRESGPREDEAPFS</sequence>
<feature type="non-terminal residue" evidence="3">
    <location>
        <position position="1"/>
    </location>
</feature>
<organism evidence="3 4">
    <name type="scientific">Parachaetomium inaequale</name>
    <dbReference type="NCBI Taxonomy" id="2588326"/>
    <lineage>
        <taxon>Eukaryota</taxon>
        <taxon>Fungi</taxon>
        <taxon>Dikarya</taxon>
        <taxon>Ascomycota</taxon>
        <taxon>Pezizomycotina</taxon>
        <taxon>Sordariomycetes</taxon>
        <taxon>Sordariomycetidae</taxon>
        <taxon>Sordariales</taxon>
        <taxon>Chaetomiaceae</taxon>
        <taxon>Parachaetomium</taxon>
    </lineage>
</organism>
<feature type="compositionally biased region" description="Pro residues" evidence="1">
    <location>
        <begin position="27"/>
        <end position="44"/>
    </location>
</feature>
<dbReference type="Pfam" id="PF00646">
    <property type="entry name" value="F-box"/>
    <property type="match status" value="1"/>
</dbReference>
<feature type="region of interest" description="Disordered" evidence="1">
    <location>
        <begin position="431"/>
        <end position="475"/>
    </location>
</feature>
<dbReference type="EMBL" id="MU854510">
    <property type="protein sequence ID" value="KAK4033783.1"/>
    <property type="molecule type" value="Genomic_DNA"/>
</dbReference>
<keyword evidence="4" id="KW-1185">Reference proteome</keyword>
<accession>A0AAN6P8M2</accession>
<feature type="compositionally biased region" description="Polar residues" evidence="1">
    <location>
        <begin position="1"/>
        <end position="11"/>
    </location>
</feature>
<dbReference type="InterPro" id="IPR036047">
    <property type="entry name" value="F-box-like_dom_sf"/>
</dbReference>
<comment type="caution">
    <text evidence="3">The sequence shown here is derived from an EMBL/GenBank/DDBJ whole genome shotgun (WGS) entry which is preliminary data.</text>
</comment>
<reference evidence="4" key="1">
    <citation type="journal article" date="2023" name="Mol. Phylogenet. Evol.">
        <title>Genome-scale phylogeny and comparative genomics of the fungal order Sordariales.</title>
        <authorList>
            <person name="Hensen N."/>
            <person name="Bonometti L."/>
            <person name="Westerberg I."/>
            <person name="Brannstrom I.O."/>
            <person name="Guillou S."/>
            <person name="Cros-Aarteil S."/>
            <person name="Calhoun S."/>
            <person name="Haridas S."/>
            <person name="Kuo A."/>
            <person name="Mondo S."/>
            <person name="Pangilinan J."/>
            <person name="Riley R."/>
            <person name="LaButti K."/>
            <person name="Andreopoulos B."/>
            <person name="Lipzen A."/>
            <person name="Chen C."/>
            <person name="Yan M."/>
            <person name="Daum C."/>
            <person name="Ng V."/>
            <person name="Clum A."/>
            <person name="Steindorff A."/>
            <person name="Ohm R.A."/>
            <person name="Martin F."/>
            <person name="Silar P."/>
            <person name="Natvig D.O."/>
            <person name="Lalanne C."/>
            <person name="Gautier V."/>
            <person name="Ament-Velasquez S.L."/>
            <person name="Kruys A."/>
            <person name="Hutchinson M.I."/>
            <person name="Powell A.J."/>
            <person name="Barry K."/>
            <person name="Miller A.N."/>
            <person name="Grigoriev I.V."/>
            <person name="Debuchy R."/>
            <person name="Gladieux P."/>
            <person name="Hiltunen Thoren M."/>
            <person name="Johannesson H."/>
        </authorList>
    </citation>
    <scope>NUCLEOTIDE SEQUENCE [LARGE SCALE GENOMIC DNA]</scope>
    <source>
        <strain evidence="4">CBS 284.82</strain>
    </source>
</reference>
<protein>
    <recommendedName>
        <fullName evidence="2">F-box domain-containing protein</fullName>
    </recommendedName>
</protein>
<dbReference type="AlphaFoldDB" id="A0AAN6P8M2"/>